<dbReference type="EMBL" id="JAVHNS010000020">
    <property type="protein sequence ID" value="KAK6329830.1"/>
    <property type="molecule type" value="Genomic_DNA"/>
</dbReference>
<proteinExistence type="predicted"/>
<dbReference type="Proteomes" id="UP001373714">
    <property type="component" value="Unassembled WGS sequence"/>
</dbReference>
<accession>A0AAV9TWA3</accession>
<gene>
    <name evidence="1" type="ORF">TWF730_006126</name>
</gene>
<comment type="caution">
    <text evidence="1">The sequence shown here is derived from an EMBL/GenBank/DDBJ whole genome shotgun (WGS) entry which is preliminary data.</text>
</comment>
<organism evidence="1 2">
    <name type="scientific">Orbilia blumenaviensis</name>
    <dbReference type="NCBI Taxonomy" id="1796055"/>
    <lineage>
        <taxon>Eukaryota</taxon>
        <taxon>Fungi</taxon>
        <taxon>Dikarya</taxon>
        <taxon>Ascomycota</taxon>
        <taxon>Pezizomycotina</taxon>
        <taxon>Orbiliomycetes</taxon>
        <taxon>Orbiliales</taxon>
        <taxon>Orbiliaceae</taxon>
        <taxon>Orbilia</taxon>
    </lineage>
</organism>
<protein>
    <submittedName>
        <fullName evidence="1">Uncharacterized protein</fullName>
    </submittedName>
</protein>
<keyword evidence="2" id="KW-1185">Reference proteome</keyword>
<sequence length="203" mass="23410">MVDLPNVQLYIFDYIVKWLYRVNLTDKTKDITILAKIFEVAISLKIKELEIKTLDTLTKEFFEGVMEKVSIHKDTSKEKENTTATFFSSFMNRAKTGIRGRNRDRAISQPIRTSMISHPFDATHITVKPFSGDPRAMPSLAEAKNLVKSAPENPESTEFPKSPAGDSAYRHLPLFKADTHLFFYTFKVSLHRAMRTMTWRIIF</sequence>
<evidence type="ECO:0000313" key="1">
    <source>
        <dbReference type="EMBL" id="KAK6329830.1"/>
    </source>
</evidence>
<name>A0AAV9TWA3_9PEZI</name>
<dbReference type="AlphaFoldDB" id="A0AAV9TWA3"/>
<reference evidence="1 2" key="1">
    <citation type="submission" date="2019-10" db="EMBL/GenBank/DDBJ databases">
        <authorList>
            <person name="Palmer J.M."/>
        </authorList>
    </citation>
    <scope>NUCLEOTIDE SEQUENCE [LARGE SCALE GENOMIC DNA]</scope>
    <source>
        <strain evidence="1 2">TWF730</strain>
    </source>
</reference>
<evidence type="ECO:0000313" key="2">
    <source>
        <dbReference type="Proteomes" id="UP001373714"/>
    </source>
</evidence>